<evidence type="ECO:0000256" key="11">
    <source>
        <dbReference type="ARBA" id="ARBA00023136"/>
    </source>
</evidence>
<dbReference type="SUPFAM" id="SSF53448">
    <property type="entry name" value="Nucleotide-diphospho-sugar transferases"/>
    <property type="match status" value="1"/>
</dbReference>
<proteinExistence type="inferred from homology"/>
<dbReference type="InterPro" id="IPR050321">
    <property type="entry name" value="Glycosyltr_2/OpgH_subfam"/>
</dbReference>
<dbReference type="OrthoDB" id="9775281at2"/>
<dbReference type="Gene3D" id="3.90.550.10">
    <property type="entry name" value="Spore Coat Polysaccharide Biosynthesis Protein SpsA, Chain A"/>
    <property type="match status" value="1"/>
</dbReference>
<evidence type="ECO:0000256" key="5">
    <source>
        <dbReference type="ARBA" id="ARBA00022475"/>
    </source>
</evidence>
<evidence type="ECO:0000256" key="12">
    <source>
        <dbReference type="SAM" id="Phobius"/>
    </source>
</evidence>
<feature type="transmembrane region" description="Helical" evidence="12">
    <location>
        <begin position="443"/>
        <end position="464"/>
    </location>
</feature>
<keyword evidence="10 12" id="KW-1133">Transmembrane helix</keyword>
<keyword evidence="5" id="KW-1003">Cell membrane</keyword>
<dbReference type="EMBL" id="CP044205">
    <property type="protein sequence ID" value="QFY44812.1"/>
    <property type="molecule type" value="Genomic_DNA"/>
</dbReference>
<sequence>MRKRNKTSVLIDRHMTSQQVKVKSAPSRLWRRTLFFSLVVLTTLLAMFMITSAFFQNGLTPQETVLLILYAMLILWVSTSFWTALIGFAVLLLGGDPGSIGRMPPRPAPEEGDKSPACTALVMPIYNEDPARVFSGLRAIYQSLLETGRADEFELFILSDTRDPDTWMQEESHWYRMCCDFAAHGRIFYRNREKNLSRKSGNIEEFCKRWGGRYRYMIVLDADSVMGGGALTRMVDLMDAHPQVALIQSPPLPVNQRSLFARILQFGSSLYGDMFAAGSSWWQLSDSNYWGHNAIIRMQPFVKHCGLPKLPGREPFGGEIFSHDFVEAALLRKAGWEVWLGYDIQESYEELPPTLIDYAKRDRRWCQGNLQHLRMITARGFSGLSRLHMLMGIMSYVSSPLWLLFLLFTGLEAYVQTQTVPVYFFGDNIFPVWPESYTVEMTTVLLVTLLMLFAPKVFGLFLLFVRHDKVKAYGGYLRVTLSVVLESIFSMLTAPALMLYQSKFVVAILLRRSVGWPPQNRGEHRLGFGEAVLAHGGQTLTGLVAGYLSYTYIPNFFWWFIPVLTGLILVIPVSIISSSTSLGQLTRRMGLFLTPEEYAPSDVIRYLKENLSRLEAEQEGGDDAISGGVRDPAACSLHLALLPHRPVRKRFRHELKALLYKLVEEGPERLSSQDKRTLISDPETLMRLHNLAWSSRKDGNTV</sequence>
<feature type="transmembrane region" description="Helical" evidence="12">
    <location>
        <begin position="33"/>
        <end position="55"/>
    </location>
</feature>
<dbReference type="CDD" id="cd04191">
    <property type="entry name" value="Glucan_BSP_MdoH"/>
    <property type="match status" value="1"/>
</dbReference>
<dbReference type="InterPro" id="IPR029044">
    <property type="entry name" value="Nucleotide-diphossugar_trans"/>
</dbReference>
<dbReference type="GO" id="GO:0005886">
    <property type="term" value="C:plasma membrane"/>
    <property type="evidence" value="ECO:0007669"/>
    <property type="project" value="UniProtKB-SubCell"/>
</dbReference>
<keyword evidence="9 12" id="KW-0812">Transmembrane</keyword>
<evidence type="ECO:0000313" key="15">
    <source>
        <dbReference type="Proteomes" id="UP000325755"/>
    </source>
</evidence>
<dbReference type="NCBIfam" id="NF003958">
    <property type="entry name" value="PRK05454.2-1"/>
    <property type="match status" value="1"/>
</dbReference>
<keyword evidence="6" id="KW-0997">Cell inner membrane</keyword>
<keyword evidence="15" id="KW-1185">Reference proteome</keyword>
<evidence type="ECO:0000256" key="6">
    <source>
        <dbReference type="ARBA" id="ARBA00022519"/>
    </source>
</evidence>
<protein>
    <recommendedName>
        <fullName evidence="4">Glucans biosynthesis glucosyltransferase H</fullName>
    </recommendedName>
</protein>
<evidence type="ECO:0000256" key="1">
    <source>
        <dbReference type="ARBA" id="ARBA00004429"/>
    </source>
</evidence>
<dbReference type="PANTHER" id="PTHR43867">
    <property type="entry name" value="CELLULOSE SYNTHASE CATALYTIC SUBUNIT A [UDP-FORMING]"/>
    <property type="match status" value="1"/>
</dbReference>
<reference evidence="14 15" key="1">
    <citation type="submission" date="2019-09" db="EMBL/GenBank/DDBJ databases">
        <title>Ecophysiology of the spiral-shaped methanotroph Methylospira mobilis as revealed by the complete genome sequence.</title>
        <authorList>
            <person name="Oshkin I.Y."/>
            <person name="Dedysh S.N."/>
            <person name="Miroshnikov K."/>
            <person name="Danilova O.V."/>
            <person name="Hakobyan A."/>
            <person name="Liesack W."/>
        </authorList>
    </citation>
    <scope>NUCLEOTIDE SEQUENCE [LARGE SCALE GENOMIC DNA]</scope>
    <source>
        <strain evidence="14 15">Shm1</strain>
    </source>
</reference>
<evidence type="ECO:0000256" key="9">
    <source>
        <dbReference type="ARBA" id="ARBA00022692"/>
    </source>
</evidence>
<dbReference type="Pfam" id="PF13632">
    <property type="entry name" value="Glyco_trans_2_3"/>
    <property type="match status" value="1"/>
</dbReference>
<dbReference type="NCBIfam" id="NF003962">
    <property type="entry name" value="PRK05454.2-5"/>
    <property type="match status" value="1"/>
</dbReference>
<evidence type="ECO:0000259" key="13">
    <source>
        <dbReference type="Pfam" id="PF13632"/>
    </source>
</evidence>
<organism evidence="14 15">
    <name type="scientific">Candidatus Methylospira mobilis</name>
    <dbReference type="NCBI Taxonomy" id="1808979"/>
    <lineage>
        <taxon>Bacteria</taxon>
        <taxon>Pseudomonadati</taxon>
        <taxon>Pseudomonadota</taxon>
        <taxon>Gammaproteobacteria</taxon>
        <taxon>Methylococcales</taxon>
        <taxon>Methylococcaceae</taxon>
        <taxon>Candidatus Methylospira</taxon>
    </lineage>
</organism>
<name>A0A5Q0BNR2_9GAMM</name>
<evidence type="ECO:0000313" key="14">
    <source>
        <dbReference type="EMBL" id="QFY44812.1"/>
    </source>
</evidence>
<dbReference type="Proteomes" id="UP000325755">
    <property type="component" value="Chromosome"/>
</dbReference>
<keyword evidence="11 12" id="KW-0472">Membrane</keyword>
<evidence type="ECO:0000256" key="7">
    <source>
        <dbReference type="ARBA" id="ARBA00022676"/>
    </source>
</evidence>
<dbReference type="InParanoid" id="A0A5Q0BNR2"/>
<feature type="transmembrane region" description="Helical" evidence="12">
    <location>
        <begin position="476"/>
        <end position="500"/>
    </location>
</feature>
<feature type="domain" description="Glycosyltransferase 2-like" evidence="13">
    <location>
        <begin position="218"/>
        <end position="409"/>
    </location>
</feature>
<comment type="pathway">
    <text evidence="2">Glycan metabolism; osmoregulated periplasmic glucan (OPG) biosynthesis.</text>
</comment>
<gene>
    <name evidence="14" type="primary">mdoH</name>
    <name evidence="14" type="ORF">F6R98_21065</name>
</gene>
<comment type="subcellular location">
    <subcellularLocation>
        <location evidence="1">Cell inner membrane</location>
        <topology evidence="1">Multi-pass membrane protein</topology>
    </subcellularLocation>
</comment>
<dbReference type="FunCoup" id="A0A5Q0BNR2">
    <property type="interactions" value="36"/>
</dbReference>
<dbReference type="KEGG" id="mmob:F6R98_21065"/>
<accession>A0A5Q0BNR2</accession>
<dbReference type="GO" id="GO:0016758">
    <property type="term" value="F:hexosyltransferase activity"/>
    <property type="evidence" value="ECO:0007669"/>
    <property type="project" value="TreeGrafter"/>
</dbReference>
<evidence type="ECO:0000256" key="8">
    <source>
        <dbReference type="ARBA" id="ARBA00022679"/>
    </source>
</evidence>
<keyword evidence="8 14" id="KW-0808">Transferase</keyword>
<dbReference type="InterPro" id="IPR001173">
    <property type="entry name" value="Glyco_trans_2-like"/>
</dbReference>
<comment type="similarity">
    <text evidence="3">Belongs to the glycosyltransferase 2 family. OpgH subfamily.</text>
</comment>
<dbReference type="AlphaFoldDB" id="A0A5Q0BNR2"/>
<evidence type="ECO:0000256" key="10">
    <source>
        <dbReference type="ARBA" id="ARBA00022989"/>
    </source>
</evidence>
<feature type="transmembrane region" description="Helical" evidence="12">
    <location>
        <begin position="389"/>
        <end position="411"/>
    </location>
</feature>
<feature type="transmembrane region" description="Helical" evidence="12">
    <location>
        <begin position="556"/>
        <end position="579"/>
    </location>
</feature>
<evidence type="ECO:0000256" key="3">
    <source>
        <dbReference type="ARBA" id="ARBA00009337"/>
    </source>
</evidence>
<dbReference type="PANTHER" id="PTHR43867:SF5">
    <property type="entry name" value="GLUCANS BIOSYNTHESIS GLUCOSYLTRANSFERASE H"/>
    <property type="match status" value="1"/>
</dbReference>
<feature type="transmembrane region" description="Helical" evidence="12">
    <location>
        <begin position="67"/>
        <end position="93"/>
    </location>
</feature>
<evidence type="ECO:0000256" key="2">
    <source>
        <dbReference type="ARBA" id="ARBA00005001"/>
    </source>
</evidence>
<keyword evidence="7" id="KW-0328">Glycosyltransferase</keyword>
<evidence type="ECO:0000256" key="4">
    <source>
        <dbReference type="ARBA" id="ARBA00020585"/>
    </source>
</evidence>